<keyword evidence="2" id="KW-1185">Reference proteome</keyword>
<organism evidence="1 2">
    <name type="scientific">Racocetra persica</name>
    <dbReference type="NCBI Taxonomy" id="160502"/>
    <lineage>
        <taxon>Eukaryota</taxon>
        <taxon>Fungi</taxon>
        <taxon>Fungi incertae sedis</taxon>
        <taxon>Mucoromycota</taxon>
        <taxon>Glomeromycotina</taxon>
        <taxon>Glomeromycetes</taxon>
        <taxon>Diversisporales</taxon>
        <taxon>Gigasporaceae</taxon>
        <taxon>Racocetra</taxon>
    </lineage>
</organism>
<dbReference type="Proteomes" id="UP000789920">
    <property type="component" value="Unassembled WGS sequence"/>
</dbReference>
<accession>A0ACA9MJ48</accession>
<sequence length="96" mass="11069">MRPLMTWLRILKLNSINKSLLNNNLRIQDTFIFICVHSQDILVLNPKGNLDALILNHQDALVLGHQDALILYYQDTLVLDHQDALVFNHNILDPSQ</sequence>
<comment type="caution">
    <text evidence="1">The sequence shown here is derived from an EMBL/GenBank/DDBJ whole genome shotgun (WGS) entry which is preliminary data.</text>
</comment>
<proteinExistence type="predicted"/>
<evidence type="ECO:0000313" key="2">
    <source>
        <dbReference type="Proteomes" id="UP000789920"/>
    </source>
</evidence>
<protein>
    <submittedName>
        <fullName evidence="1">18247_t:CDS:1</fullName>
    </submittedName>
</protein>
<gene>
    <name evidence="1" type="ORF">RPERSI_LOCUS5507</name>
</gene>
<evidence type="ECO:0000313" key="1">
    <source>
        <dbReference type="EMBL" id="CAG8590281.1"/>
    </source>
</evidence>
<reference evidence="1" key="1">
    <citation type="submission" date="2021-06" db="EMBL/GenBank/DDBJ databases">
        <authorList>
            <person name="Kallberg Y."/>
            <person name="Tangrot J."/>
            <person name="Rosling A."/>
        </authorList>
    </citation>
    <scope>NUCLEOTIDE SEQUENCE</scope>
    <source>
        <strain evidence="1">MA461A</strain>
    </source>
</reference>
<dbReference type="EMBL" id="CAJVQC010008259">
    <property type="protein sequence ID" value="CAG8590281.1"/>
    <property type="molecule type" value="Genomic_DNA"/>
</dbReference>
<name>A0ACA9MJ48_9GLOM</name>
<feature type="non-terminal residue" evidence="1">
    <location>
        <position position="96"/>
    </location>
</feature>